<feature type="non-terminal residue" evidence="3">
    <location>
        <position position="269"/>
    </location>
</feature>
<organism evidence="3 4">
    <name type="scientific">Ananas comosus</name>
    <name type="common">Pineapple</name>
    <name type="synonym">Ananas ananas</name>
    <dbReference type="NCBI Taxonomy" id="4615"/>
    <lineage>
        <taxon>Eukaryota</taxon>
        <taxon>Viridiplantae</taxon>
        <taxon>Streptophyta</taxon>
        <taxon>Embryophyta</taxon>
        <taxon>Tracheophyta</taxon>
        <taxon>Spermatophyta</taxon>
        <taxon>Magnoliopsida</taxon>
        <taxon>Liliopsida</taxon>
        <taxon>Poales</taxon>
        <taxon>Bromeliaceae</taxon>
        <taxon>Bromelioideae</taxon>
        <taxon>Ananas</taxon>
    </lineage>
</organism>
<keyword evidence="1" id="KW-0863">Zinc-finger</keyword>
<dbReference type="Proteomes" id="UP000092600">
    <property type="component" value="Unassembled WGS sequence"/>
</dbReference>
<evidence type="ECO:0000313" key="4">
    <source>
        <dbReference type="Proteomes" id="UP000092600"/>
    </source>
</evidence>
<evidence type="ECO:0000256" key="1">
    <source>
        <dbReference type="PROSITE-ProRule" id="PRU00325"/>
    </source>
</evidence>
<protein>
    <submittedName>
        <fullName evidence="3">Protein FAR1-RELATED SEQUENCE 3</fullName>
    </submittedName>
</protein>
<sequence length="269" mass="31884">MPYRRTDCKAHIRARMVEQGKWVIPKFHNVHNHELIVNPSKSHFGRSHRKISKDQREIIHQLSEQNVSTSQIMSYLAAKEGGRQNIHFTRKDLMNEDEEDFKNKDGEAYLWSYDPIERQARDIYTKAIFFEFRKHLRAATGYSILELETYALYKISPLAQSNIQKRQLRSYMVSVDVPNQKVSCNCKLFEFFEILCSHCLKVPPYINMHSIPPHYILKRWTKDAKKGTTLQKILRNRNVKAKEDRRDSSHLLKRKLRSLGHAKYAKRRS</sequence>
<dbReference type="PANTHER" id="PTHR47718:SF7">
    <property type="entry name" value="PROTEIN FAR1-RELATED SEQUENCE"/>
    <property type="match status" value="1"/>
</dbReference>
<dbReference type="PROSITE" id="PS50966">
    <property type="entry name" value="ZF_SWIM"/>
    <property type="match status" value="1"/>
</dbReference>
<gene>
    <name evidence="3" type="ORF">ACMD2_13440</name>
</gene>
<evidence type="ECO:0000313" key="3">
    <source>
        <dbReference type="EMBL" id="OAY68105.1"/>
    </source>
</evidence>
<dbReference type="GO" id="GO:0008270">
    <property type="term" value="F:zinc ion binding"/>
    <property type="evidence" value="ECO:0007669"/>
    <property type="project" value="UniProtKB-KW"/>
</dbReference>
<dbReference type="InterPro" id="IPR007527">
    <property type="entry name" value="Znf_SWIM"/>
</dbReference>
<dbReference type="Pfam" id="PF04434">
    <property type="entry name" value="SWIM"/>
    <property type="match status" value="1"/>
</dbReference>
<dbReference type="Pfam" id="PF03101">
    <property type="entry name" value="FAR1"/>
    <property type="match status" value="1"/>
</dbReference>
<feature type="domain" description="SWIM-type" evidence="2">
    <location>
        <begin position="171"/>
        <end position="207"/>
    </location>
</feature>
<dbReference type="InterPro" id="IPR004330">
    <property type="entry name" value="FAR1_DNA_bnd_dom"/>
</dbReference>
<reference evidence="3 4" key="1">
    <citation type="journal article" date="2016" name="DNA Res.">
        <title>The draft genome of MD-2 pineapple using hybrid error correction of long reads.</title>
        <authorList>
            <person name="Redwan R.M."/>
            <person name="Saidin A."/>
            <person name="Kumar S.V."/>
        </authorList>
    </citation>
    <scope>NUCLEOTIDE SEQUENCE [LARGE SCALE GENOMIC DNA]</scope>
    <source>
        <strain evidence="4">cv. MD2</strain>
        <tissue evidence="3">Leaf</tissue>
    </source>
</reference>
<keyword evidence="1" id="KW-0862">Zinc</keyword>
<keyword evidence="1" id="KW-0479">Metal-binding</keyword>
<proteinExistence type="predicted"/>
<dbReference type="STRING" id="4615.A0A199UTY8"/>
<name>A0A199UTY8_ANACO</name>
<dbReference type="PANTHER" id="PTHR47718">
    <property type="entry name" value="OS01G0519700 PROTEIN"/>
    <property type="match status" value="1"/>
</dbReference>
<evidence type="ECO:0000259" key="2">
    <source>
        <dbReference type="PROSITE" id="PS50966"/>
    </source>
</evidence>
<comment type="caution">
    <text evidence="3">The sequence shown here is derived from an EMBL/GenBank/DDBJ whole genome shotgun (WGS) entry which is preliminary data.</text>
</comment>
<dbReference type="AlphaFoldDB" id="A0A199UTY8"/>
<accession>A0A199UTY8</accession>
<dbReference type="EMBL" id="LSRQ01005110">
    <property type="protein sequence ID" value="OAY68105.1"/>
    <property type="molecule type" value="Genomic_DNA"/>
</dbReference>